<dbReference type="Proteomes" id="UP000885847">
    <property type="component" value="Unassembled WGS sequence"/>
</dbReference>
<dbReference type="EMBL" id="DQWE01000182">
    <property type="protein sequence ID" value="HDI82910.1"/>
    <property type="molecule type" value="Genomic_DNA"/>
</dbReference>
<gene>
    <name evidence="1" type="ORF">ENF18_03860</name>
</gene>
<dbReference type="AlphaFoldDB" id="A0A7C0Z9I9"/>
<comment type="caution">
    <text evidence="1">The sequence shown here is derived from an EMBL/GenBank/DDBJ whole genome shotgun (WGS) entry which is preliminary data.</text>
</comment>
<proteinExistence type="predicted"/>
<accession>A0A7C0Z9I9</accession>
<protein>
    <submittedName>
        <fullName evidence="1">Uncharacterized protein</fullName>
    </submittedName>
</protein>
<evidence type="ECO:0000313" key="1">
    <source>
        <dbReference type="EMBL" id="HDI82910.1"/>
    </source>
</evidence>
<name>A0A7C0Z9I9_UNCW3</name>
<sequence length="72" mass="7888">MSAVLDTEKNIKVSIIGGMTFEGRITSWDEKHGGFILEVQNMNGIVEKIFITLHSVTTITTVKKAPVAIDRG</sequence>
<organism evidence="1">
    <name type="scientific">candidate division WOR-3 bacterium</name>
    <dbReference type="NCBI Taxonomy" id="2052148"/>
    <lineage>
        <taxon>Bacteria</taxon>
        <taxon>Bacteria division WOR-3</taxon>
    </lineage>
</organism>
<reference evidence="1" key="1">
    <citation type="journal article" date="2020" name="mSystems">
        <title>Genome- and Community-Level Interaction Insights into Carbon Utilization and Element Cycling Functions of Hydrothermarchaeota in Hydrothermal Sediment.</title>
        <authorList>
            <person name="Zhou Z."/>
            <person name="Liu Y."/>
            <person name="Xu W."/>
            <person name="Pan J."/>
            <person name="Luo Z.H."/>
            <person name="Li M."/>
        </authorList>
    </citation>
    <scope>NUCLEOTIDE SEQUENCE [LARGE SCALE GENOMIC DNA]</scope>
    <source>
        <strain evidence="1">HyVt-102</strain>
    </source>
</reference>